<dbReference type="SUPFAM" id="SSF52402">
    <property type="entry name" value="Adenine nucleotide alpha hydrolases-like"/>
    <property type="match status" value="1"/>
</dbReference>
<proteinExistence type="inferred from homology"/>
<dbReference type="InterPro" id="IPR006015">
    <property type="entry name" value="Universal_stress_UspA"/>
</dbReference>
<organism evidence="3 4">
    <name type="scientific">Paenibacillus baimaensis</name>
    <dbReference type="NCBI Taxonomy" id="2982185"/>
    <lineage>
        <taxon>Bacteria</taxon>
        <taxon>Bacillati</taxon>
        <taxon>Bacillota</taxon>
        <taxon>Bacilli</taxon>
        <taxon>Bacillales</taxon>
        <taxon>Paenibacillaceae</taxon>
        <taxon>Paenibacillus</taxon>
    </lineage>
</organism>
<reference evidence="3 4" key="1">
    <citation type="submission" date="2022-09" db="EMBL/GenBank/DDBJ databases">
        <authorList>
            <person name="Han X.L."/>
            <person name="Wang Q."/>
            <person name="Lu T."/>
        </authorList>
    </citation>
    <scope>NUCLEOTIDE SEQUENCE [LARGE SCALE GENOMIC DNA]</scope>
    <source>
        <strain evidence="3 4">WQ 127069</strain>
    </source>
</reference>
<comment type="caution">
    <text evidence="3">The sequence shown here is derived from an EMBL/GenBank/DDBJ whole genome shotgun (WGS) entry which is preliminary data.</text>
</comment>
<dbReference type="RefSeq" id="WP_076232634.1">
    <property type="nucleotide sequence ID" value="NZ_JAOQIO010000094.1"/>
</dbReference>
<name>A0ABT2UKY3_9BACL</name>
<gene>
    <name evidence="3" type="ORF">OB236_24545</name>
</gene>
<dbReference type="EMBL" id="JAOQIO010000094">
    <property type="protein sequence ID" value="MCU6795283.1"/>
    <property type="molecule type" value="Genomic_DNA"/>
</dbReference>
<evidence type="ECO:0000313" key="3">
    <source>
        <dbReference type="EMBL" id="MCU6795283.1"/>
    </source>
</evidence>
<protein>
    <submittedName>
        <fullName evidence="3">Universal stress protein</fullName>
    </submittedName>
</protein>
<dbReference type="PRINTS" id="PR01438">
    <property type="entry name" value="UNVRSLSTRESS"/>
</dbReference>
<comment type="similarity">
    <text evidence="1">Belongs to the universal stress protein A family.</text>
</comment>
<keyword evidence="4" id="KW-1185">Reference proteome</keyword>
<dbReference type="Proteomes" id="UP001652445">
    <property type="component" value="Unassembled WGS sequence"/>
</dbReference>
<evidence type="ECO:0000259" key="2">
    <source>
        <dbReference type="Pfam" id="PF00582"/>
    </source>
</evidence>
<sequence>MLFTKILVAFDGSNLSKKALEKAVSLVQEQTRISQAPHLDIIHVYHYPSVASTPYFVDATASTYIIEQGKAIIEEAKSFVPAELSVKYVLLQGPPAATILQYAEEKHHDLIITGSRGLGPIREFFLGSVSHHIVHNAKVPVLIVK</sequence>
<feature type="domain" description="UspA" evidence="2">
    <location>
        <begin position="3"/>
        <end position="145"/>
    </location>
</feature>
<accession>A0ABT2UKY3</accession>
<dbReference type="InterPro" id="IPR006016">
    <property type="entry name" value="UspA"/>
</dbReference>
<dbReference type="CDD" id="cd00293">
    <property type="entry name" value="USP-like"/>
    <property type="match status" value="1"/>
</dbReference>
<evidence type="ECO:0000256" key="1">
    <source>
        <dbReference type="ARBA" id="ARBA00008791"/>
    </source>
</evidence>
<dbReference type="PANTHER" id="PTHR46268">
    <property type="entry name" value="STRESS RESPONSE PROTEIN NHAX"/>
    <property type="match status" value="1"/>
</dbReference>
<dbReference type="InterPro" id="IPR014729">
    <property type="entry name" value="Rossmann-like_a/b/a_fold"/>
</dbReference>
<evidence type="ECO:0000313" key="4">
    <source>
        <dbReference type="Proteomes" id="UP001652445"/>
    </source>
</evidence>
<dbReference type="Pfam" id="PF00582">
    <property type="entry name" value="Usp"/>
    <property type="match status" value="1"/>
</dbReference>
<dbReference type="Gene3D" id="3.40.50.620">
    <property type="entry name" value="HUPs"/>
    <property type="match status" value="1"/>
</dbReference>
<dbReference type="PANTHER" id="PTHR46268:SF6">
    <property type="entry name" value="UNIVERSAL STRESS PROTEIN UP12"/>
    <property type="match status" value="1"/>
</dbReference>